<dbReference type="PANTHER" id="PTHR30474">
    <property type="entry name" value="CELL CYCLE PROTEIN"/>
    <property type="match status" value="1"/>
</dbReference>
<dbReference type="Proteomes" id="UP001596022">
    <property type="component" value="Unassembled WGS sequence"/>
</dbReference>
<keyword evidence="6" id="KW-0573">Peptidoglycan synthesis</keyword>
<dbReference type="RefSeq" id="WP_376844271.1">
    <property type="nucleotide sequence ID" value="NZ_JBHSFW010000001.1"/>
</dbReference>
<evidence type="ECO:0000256" key="15">
    <source>
        <dbReference type="ARBA" id="ARBA00049902"/>
    </source>
</evidence>
<name>A0ABV9GKN7_9BACL</name>
<keyword evidence="3" id="KW-0808">Transferase</keyword>
<evidence type="ECO:0000256" key="13">
    <source>
        <dbReference type="ARBA" id="ARBA00041418"/>
    </source>
</evidence>
<evidence type="ECO:0000256" key="4">
    <source>
        <dbReference type="ARBA" id="ARBA00022692"/>
    </source>
</evidence>
<comment type="subcellular location">
    <subcellularLocation>
        <location evidence="1">Membrane</location>
        <topology evidence="1">Multi-pass membrane protein</topology>
    </subcellularLocation>
</comment>
<dbReference type="InterPro" id="IPR001182">
    <property type="entry name" value="FtsW/RodA"/>
</dbReference>
<dbReference type="EC" id="2.4.99.28" evidence="14"/>
<keyword evidence="2" id="KW-0328">Glycosyltransferase</keyword>
<evidence type="ECO:0000256" key="8">
    <source>
        <dbReference type="ARBA" id="ARBA00023136"/>
    </source>
</evidence>
<evidence type="ECO:0000256" key="10">
    <source>
        <dbReference type="ARBA" id="ARBA00033270"/>
    </source>
</evidence>
<evidence type="ECO:0000256" key="1">
    <source>
        <dbReference type="ARBA" id="ARBA00004141"/>
    </source>
</evidence>
<evidence type="ECO:0000256" key="7">
    <source>
        <dbReference type="ARBA" id="ARBA00022989"/>
    </source>
</evidence>
<sequence>MVKKLFKHYDYSIIVAVLLLTGFGLIMVYSSSTIWSVIQLKKASDFIFLSQLKWTILALIAGFFGLIIPYKMYKALVKPILFGTLALLIMVLLIGQVHNHAQSWFSIGSFNIQPAEIAKLAVIIYLASVFSNKQAFISEFKSSVLPPLIMISLIFLLIAIQPDLGSAMIVAGISGAVILCSGIRVKHVVMLLILAGIALGAIFTFSLTSEQANRLATYSDPFAQSQEGGLQLINSYIAIASGGLTGKGLGNSIEKAGYLPEPHTDFIVAIIAEELGVIGVLFILICIGYFVVKGIYTGIRCQDVFGSLLAIGISSFIGIQTLINLCVATGLLPNTGVTLPFISYGGSSLIMTMFSAGILINITGFVRLKEKAKQEEAA</sequence>
<comment type="caution">
    <text evidence="18">The sequence shown here is derived from an EMBL/GenBank/DDBJ whole genome shotgun (WGS) entry which is preliminary data.</text>
</comment>
<keyword evidence="4 17" id="KW-0812">Transmembrane</keyword>
<dbReference type="PANTHER" id="PTHR30474:SF2">
    <property type="entry name" value="PEPTIDOGLYCAN GLYCOSYLTRANSFERASE FTSW-RELATED"/>
    <property type="match status" value="1"/>
</dbReference>
<feature type="transmembrane region" description="Helical" evidence="17">
    <location>
        <begin position="110"/>
        <end position="130"/>
    </location>
</feature>
<evidence type="ECO:0000256" key="16">
    <source>
        <dbReference type="ARBA" id="ARBA00049966"/>
    </source>
</evidence>
<comment type="function">
    <text evidence="16">Peptidoglycan polymerase that is essential for cell division.</text>
</comment>
<keyword evidence="5" id="KW-0133">Cell shape</keyword>
<evidence type="ECO:0000256" key="9">
    <source>
        <dbReference type="ARBA" id="ARBA00032370"/>
    </source>
</evidence>
<gene>
    <name evidence="18" type="ORF">ACFO4N_00570</name>
</gene>
<evidence type="ECO:0000256" key="14">
    <source>
        <dbReference type="ARBA" id="ARBA00044770"/>
    </source>
</evidence>
<feature type="transmembrane region" description="Helical" evidence="17">
    <location>
        <begin position="344"/>
        <end position="366"/>
    </location>
</feature>
<proteinExistence type="inferred from homology"/>
<keyword evidence="7 17" id="KW-1133">Transmembrane helix</keyword>
<protein>
    <recommendedName>
        <fullName evidence="12">Probable peptidoglycan glycosyltransferase FtsW</fullName>
        <ecNumber evidence="14">2.4.99.28</ecNumber>
    </recommendedName>
    <alternativeName>
        <fullName evidence="13">Cell division protein FtsW</fullName>
    </alternativeName>
    <alternativeName>
        <fullName evidence="10">Cell wall polymerase</fullName>
    </alternativeName>
    <alternativeName>
        <fullName evidence="9">Peptidoglycan polymerase</fullName>
    </alternativeName>
</protein>
<reference evidence="19" key="1">
    <citation type="journal article" date="2019" name="Int. J. Syst. Evol. Microbiol.">
        <title>The Global Catalogue of Microorganisms (GCM) 10K type strain sequencing project: providing services to taxonomists for standard genome sequencing and annotation.</title>
        <authorList>
            <consortium name="The Broad Institute Genomics Platform"/>
            <consortium name="The Broad Institute Genome Sequencing Center for Infectious Disease"/>
            <person name="Wu L."/>
            <person name="Ma J."/>
        </authorList>
    </citation>
    <scope>NUCLEOTIDE SEQUENCE [LARGE SCALE GENOMIC DNA]</scope>
    <source>
        <strain evidence="19">CGMCC 1.16306</strain>
    </source>
</reference>
<feature type="transmembrane region" description="Helical" evidence="17">
    <location>
        <begin position="166"/>
        <end position="183"/>
    </location>
</feature>
<comment type="similarity">
    <text evidence="11">Belongs to the SEDS family. FtsW subfamily.</text>
</comment>
<evidence type="ECO:0000256" key="17">
    <source>
        <dbReference type="SAM" id="Phobius"/>
    </source>
</evidence>
<dbReference type="EMBL" id="JBHSFW010000001">
    <property type="protein sequence ID" value="MFC4617215.1"/>
    <property type="molecule type" value="Genomic_DNA"/>
</dbReference>
<evidence type="ECO:0000313" key="19">
    <source>
        <dbReference type="Proteomes" id="UP001596022"/>
    </source>
</evidence>
<accession>A0ABV9GKN7</accession>
<feature type="transmembrane region" description="Helical" evidence="17">
    <location>
        <begin position="46"/>
        <end position="68"/>
    </location>
</feature>
<evidence type="ECO:0000256" key="12">
    <source>
        <dbReference type="ARBA" id="ARBA00041185"/>
    </source>
</evidence>
<feature type="transmembrane region" description="Helical" evidence="17">
    <location>
        <begin position="304"/>
        <end position="332"/>
    </location>
</feature>
<evidence type="ECO:0000256" key="6">
    <source>
        <dbReference type="ARBA" id="ARBA00022984"/>
    </source>
</evidence>
<evidence type="ECO:0000256" key="3">
    <source>
        <dbReference type="ARBA" id="ARBA00022679"/>
    </source>
</evidence>
<evidence type="ECO:0000256" key="11">
    <source>
        <dbReference type="ARBA" id="ARBA00038053"/>
    </source>
</evidence>
<evidence type="ECO:0000256" key="5">
    <source>
        <dbReference type="ARBA" id="ARBA00022960"/>
    </source>
</evidence>
<feature type="transmembrane region" description="Helical" evidence="17">
    <location>
        <begin position="142"/>
        <end position="160"/>
    </location>
</feature>
<feature type="transmembrane region" description="Helical" evidence="17">
    <location>
        <begin position="266"/>
        <end position="292"/>
    </location>
</feature>
<evidence type="ECO:0000313" key="18">
    <source>
        <dbReference type="EMBL" id="MFC4617215.1"/>
    </source>
</evidence>
<feature type="transmembrane region" description="Helical" evidence="17">
    <location>
        <begin position="80"/>
        <end position="98"/>
    </location>
</feature>
<organism evidence="18 19">
    <name type="scientific">Camelliibacillus cellulosilyticus</name>
    <dbReference type="NCBI Taxonomy" id="2174486"/>
    <lineage>
        <taxon>Bacteria</taxon>
        <taxon>Bacillati</taxon>
        <taxon>Bacillota</taxon>
        <taxon>Bacilli</taxon>
        <taxon>Bacillales</taxon>
        <taxon>Sporolactobacillaceae</taxon>
        <taxon>Camelliibacillus</taxon>
    </lineage>
</organism>
<keyword evidence="19" id="KW-1185">Reference proteome</keyword>
<feature type="transmembrane region" description="Helical" evidence="17">
    <location>
        <begin position="12"/>
        <end position="34"/>
    </location>
</feature>
<comment type="catalytic activity">
    <reaction evidence="15">
        <text>[GlcNAc-(1-&gt;4)-Mur2Ac(oyl-L-Ala-gamma-D-Glu-L-Lys-D-Ala-D-Ala)](n)-di-trans,octa-cis-undecaprenyl diphosphate + beta-D-GlcNAc-(1-&gt;4)-Mur2Ac(oyl-L-Ala-gamma-D-Glu-L-Lys-D-Ala-D-Ala)-di-trans,octa-cis-undecaprenyl diphosphate = [GlcNAc-(1-&gt;4)-Mur2Ac(oyl-L-Ala-gamma-D-Glu-L-Lys-D-Ala-D-Ala)](n+1)-di-trans,octa-cis-undecaprenyl diphosphate + di-trans,octa-cis-undecaprenyl diphosphate + H(+)</text>
        <dbReference type="Rhea" id="RHEA:23708"/>
        <dbReference type="Rhea" id="RHEA-COMP:9602"/>
        <dbReference type="Rhea" id="RHEA-COMP:9603"/>
        <dbReference type="ChEBI" id="CHEBI:15378"/>
        <dbReference type="ChEBI" id="CHEBI:58405"/>
        <dbReference type="ChEBI" id="CHEBI:60033"/>
        <dbReference type="ChEBI" id="CHEBI:78435"/>
        <dbReference type="EC" id="2.4.99.28"/>
    </reaction>
</comment>
<feature type="transmembrane region" description="Helical" evidence="17">
    <location>
        <begin position="188"/>
        <end position="207"/>
    </location>
</feature>
<dbReference type="Pfam" id="PF01098">
    <property type="entry name" value="FTSW_RODA_SPOVE"/>
    <property type="match status" value="1"/>
</dbReference>
<keyword evidence="8 17" id="KW-0472">Membrane</keyword>
<evidence type="ECO:0000256" key="2">
    <source>
        <dbReference type="ARBA" id="ARBA00022676"/>
    </source>
</evidence>